<dbReference type="Gene3D" id="3.10.28.10">
    <property type="entry name" value="Homing endonucleases"/>
    <property type="match status" value="1"/>
</dbReference>
<name>A0A1F7TXA0_9BACT</name>
<dbReference type="Pfam" id="PF00961">
    <property type="entry name" value="LAGLIDADG_1"/>
    <property type="match status" value="1"/>
</dbReference>
<dbReference type="PANTHER" id="PTHR36181">
    <property type="entry name" value="INTRON-ENCODED ENDONUCLEASE AI3-RELATED"/>
    <property type="match status" value="1"/>
</dbReference>
<evidence type="ECO:0000313" key="2">
    <source>
        <dbReference type="EMBL" id="OGL70592.1"/>
    </source>
</evidence>
<dbReference type="InterPro" id="IPR004860">
    <property type="entry name" value="LAGLIDADG_dom"/>
</dbReference>
<accession>A0A1F7TXA0</accession>
<dbReference type="InterPro" id="IPR027434">
    <property type="entry name" value="Homing_endonucl"/>
</dbReference>
<evidence type="ECO:0000313" key="3">
    <source>
        <dbReference type="Proteomes" id="UP000177097"/>
    </source>
</evidence>
<feature type="domain" description="Homing endonuclease LAGLIDADG" evidence="1">
    <location>
        <begin position="8"/>
        <end position="108"/>
    </location>
</feature>
<dbReference type="Proteomes" id="UP000177097">
    <property type="component" value="Unassembled WGS sequence"/>
</dbReference>
<organism evidence="2 3">
    <name type="scientific">Candidatus Uhrbacteria bacterium RIFCSPHIGHO2_02_FULL_53_13</name>
    <dbReference type="NCBI Taxonomy" id="1802389"/>
    <lineage>
        <taxon>Bacteria</taxon>
        <taxon>Candidatus Uhriibacteriota</taxon>
    </lineage>
</organism>
<protein>
    <recommendedName>
        <fullName evidence="1">Homing endonuclease LAGLIDADG domain-containing protein</fullName>
    </recommendedName>
</protein>
<reference evidence="2 3" key="1">
    <citation type="journal article" date="2016" name="Nat. Commun.">
        <title>Thousands of microbial genomes shed light on interconnected biogeochemical processes in an aquifer system.</title>
        <authorList>
            <person name="Anantharaman K."/>
            <person name="Brown C.T."/>
            <person name="Hug L.A."/>
            <person name="Sharon I."/>
            <person name="Castelle C.J."/>
            <person name="Probst A.J."/>
            <person name="Thomas B.C."/>
            <person name="Singh A."/>
            <person name="Wilkins M.J."/>
            <person name="Karaoz U."/>
            <person name="Brodie E.L."/>
            <person name="Williams K.H."/>
            <person name="Hubbard S.S."/>
            <person name="Banfield J.F."/>
        </authorList>
    </citation>
    <scope>NUCLEOTIDE SEQUENCE [LARGE SCALE GENOMIC DNA]</scope>
</reference>
<comment type="caution">
    <text evidence="2">The sequence shown here is derived from an EMBL/GenBank/DDBJ whole genome shotgun (WGS) entry which is preliminary data.</text>
</comment>
<dbReference type="InterPro" id="IPR051289">
    <property type="entry name" value="LAGLIDADG_Endonuclease"/>
</dbReference>
<dbReference type="PANTHER" id="PTHR36181:SF2">
    <property type="entry name" value="INTRON-ENCODED ENDONUCLEASE AI3-RELATED"/>
    <property type="match status" value="1"/>
</dbReference>
<sequence length="152" mass="17913">MEIDPWYISGFVDGEGSFLVSFSKRQNMAMGVEVRPSFTVSQHERNKEVVCQLQRFFHCGSVRFNTRDQTYKFEVRSLSDLTNRVIPHFEAYPLLTSKQKDFESLRHVCHLMVHKAHLTHNGIEQIIKSSYLMNNLGARRYTMNNLLRMVRR</sequence>
<proteinExistence type="predicted"/>
<dbReference type="SUPFAM" id="SSF55608">
    <property type="entry name" value="Homing endonucleases"/>
    <property type="match status" value="1"/>
</dbReference>
<dbReference type="EMBL" id="MGDX01000028">
    <property type="protein sequence ID" value="OGL70592.1"/>
    <property type="molecule type" value="Genomic_DNA"/>
</dbReference>
<evidence type="ECO:0000259" key="1">
    <source>
        <dbReference type="Pfam" id="PF00961"/>
    </source>
</evidence>
<dbReference type="AlphaFoldDB" id="A0A1F7TXA0"/>
<dbReference type="GO" id="GO:0004519">
    <property type="term" value="F:endonuclease activity"/>
    <property type="evidence" value="ECO:0007669"/>
    <property type="project" value="InterPro"/>
</dbReference>
<gene>
    <name evidence="2" type="ORF">A3C17_03260</name>
</gene>